<dbReference type="InterPro" id="IPR032466">
    <property type="entry name" value="Metal_Hydrolase"/>
</dbReference>
<dbReference type="Gene3D" id="3.10.310.70">
    <property type="match status" value="1"/>
</dbReference>
<dbReference type="PANTHER" id="PTHR22642:SF2">
    <property type="entry name" value="PROTEIN LONG AFTER FAR-RED 3"/>
    <property type="match status" value="1"/>
</dbReference>
<dbReference type="SUPFAM" id="SSF51338">
    <property type="entry name" value="Composite domain of metallo-dependent hydrolases"/>
    <property type="match status" value="1"/>
</dbReference>
<evidence type="ECO:0000313" key="3">
    <source>
        <dbReference type="Proteomes" id="UP001410795"/>
    </source>
</evidence>
<dbReference type="PANTHER" id="PTHR22642">
    <property type="entry name" value="IMIDAZOLONEPROPIONASE"/>
    <property type="match status" value="1"/>
</dbReference>
<evidence type="ECO:0000259" key="1">
    <source>
        <dbReference type="Pfam" id="PF07969"/>
    </source>
</evidence>
<comment type="caution">
    <text evidence="2">The sequence shown here is derived from an EMBL/GenBank/DDBJ whole genome shotgun (WGS) entry which is preliminary data.</text>
</comment>
<reference evidence="3" key="1">
    <citation type="journal article" date="2019" name="Int. J. Syst. Evol. Microbiol.">
        <title>The Global Catalogue of Microorganisms (GCM) 10K type strain sequencing project: providing services to taxonomists for standard genome sequencing and annotation.</title>
        <authorList>
            <consortium name="The Broad Institute Genomics Platform"/>
            <consortium name="The Broad Institute Genome Sequencing Center for Infectious Disease"/>
            <person name="Wu L."/>
            <person name="Ma J."/>
        </authorList>
    </citation>
    <scope>NUCLEOTIDE SEQUENCE [LARGE SCALE GENOMIC DNA]</scope>
    <source>
        <strain evidence="3">JCM 16546</strain>
    </source>
</reference>
<dbReference type="InterPro" id="IPR011059">
    <property type="entry name" value="Metal-dep_hydrolase_composite"/>
</dbReference>
<dbReference type="Pfam" id="PF07969">
    <property type="entry name" value="Amidohydro_3"/>
    <property type="match status" value="1"/>
</dbReference>
<proteinExistence type="predicted"/>
<protein>
    <submittedName>
        <fullName evidence="2">Amidohydrolase</fullName>
    </submittedName>
</protein>
<dbReference type="EMBL" id="BAAAYV010000002">
    <property type="protein sequence ID" value="GAA3647014.1"/>
    <property type="molecule type" value="Genomic_DNA"/>
</dbReference>
<accession>A0ABP7B3C1</accession>
<evidence type="ECO:0000313" key="2">
    <source>
        <dbReference type="EMBL" id="GAA3647014.1"/>
    </source>
</evidence>
<dbReference type="SUPFAM" id="SSF51556">
    <property type="entry name" value="Metallo-dependent hydrolases"/>
    <property type="match status" value="1"/>
</dbReference>
<dbReference type="Proteomes" id="UP001410795">
    <property type="component" value="Unassembled WGS sequence"/>
</dbReference>
<dbReference type="Gene3D" id="3.20.20.140">
    <property type="entry name" value="Metal-dependent hydrolases"/>
    <property type="match status" value="1"/>
</dbReference>
<organism evidence="2 3">
    <name type="scientific">Microbacterium marinilacus</name>
    <dbReference type="NCBI Taxonomy" id="415209"/>
    <lineage>
        <taxon>Bacteria</taxon>
        <taxon>Bacillati</taxon>
        <taxon>Actinomycetota</taxon>
        <taxon>Actinomycetes</taxon>
        <taxon>Micrococcales</taxon>
        <taxon>Microbacteriaceae</taxon>
        <taxon>Microbacterium</taxon>
    </lineage>
</organism>
<dbReference type="InterPro" id="IPR013108">
    <property type="entry name" value="Amidohydro_3"/>
</dbReference>
<dbReference type="Gene3D" id="2.30.40.10">
    <property type="entry name" value="Urease, subunit C, domain 1"/>
    <property type="match status" value="1"/>
</dbReference>
<keyword evidence="3" id="KW-1185">Reference proteome</keyword>
<dbReference type="RefSeq" id="WP_221857508.1">
    <property type="nucleotide sequence ID" value="NZ_BAAAYV010000002.1"/>
</dbReference>
<feature type="domain" description="Amidohydrolase 3" evidence="1">
    <location>
        <begin position="60"/>
        <end position="508"/>
    </location>
</feature>
<gene>
    <name evidence="2" type="ORF">GCM10022202_02920</name>
</gene>
<name>A0ABP7B3C1_9MICO</name>
<sequence length="511" mass="52943">MSVGRGEHVDVIADVRIGGEGRDLMPLAAVDPAALYDVHLAGGEIADIAPARGLARRGTVLDGAGSWLVPGLWDHHVHALQWALGATRTSVRAAGSAAEAAALAARAPIRSDGRRIAVELRDALWAEPASVAELDAATGDVPTYLLSLDLHALWLNTAALRREGVEADLSGVVREEAAFDITRVLNDVPDADADAAVARTAQAAAARGLVGYVDLDMDWNEESWRRRVAGGFDALRVDFGVYPQHLARAVALGLRSGDPLTGVDASAAGAGLVRVGPLKVITDGSLGTRTAACAHGYADDPHNHGLLTVAPDELVALMTEATAGGLGCAIHAIGDVANAHALDAFAASGAVGRIEHAQLVRHADLARFARLGVGASVQPRHALDDRDLTDELWAAQTALAYPLRSLRDAGANILLGSDAPVAPLDPWASMAAAVFRTADDRAPWHAEESIDAATALAASTWGGSLHGARIEPGAPSDLALVSHDPLAADEPGLRTMPVHATMIAGRLTHLA</sequence>